<dbReference type="eggNOG" id="COG3584">
    <property type="taxonomic scope" value="Bacteria"/>
</dbReference>
<keyword evidence="5" id="KW-1185">Reference proteome</keyword>
<dbReference type="Gene3D" id="2.40.40.10">
    <property type="entry name" value="RlpA-like domain"/>
    <property type="match status" value="1"/>
</dbReference>
<dbReference type="PANTHER" id="PTHR39160:SF4">
    <property type="entry name" value="RESUSCITATION-PROMOTING FACTOR RPFB"/>
    <property type="match status" value="1"/>
</dbReference>
<comment type="caution">
    <text evidence="4">The sequence shown here is derived from an EMBL/GenBank/DDBJ whole genome shotgun (WGS) entry which is preliminary data.</text>
</comment>
<dbReference type="AlphaFoldDB" id="F7NF27"/>
<dbReference type="Proteomes" id="UP000003240">
    <property type="component" value="Unassembled WGS sequence"/>
</dbReference>
<dbReference type="InterPro" id="IPR036908">
    <property type="entry name" value="RlpA-like_sf"/>
</dbReference>
<name>F7NF27_9FIRM</name>
<evidence type="ECO:0000313" key="4">
    <source>
        <dbReference type="EMBL" id="EGO65354.1"/>
    </source>
</evidence>
<dbReference type="SUPFAM" id="SSF50685">
    <property type="entry name" value="Barwin-like endoglucanases"/>
    <property type="match status" value="1"/>
</dbReference>
<dbReference type="CDD" id="cd14667">
    <property type="entry name" value="3D_containing_proteins"/>
    <property type="match status" value="1"/>
</dbReference>
<dbReference type="GO" id="GO:0004553">
    <property type="term" value="F:hydrolase activity, hydrolyzing O-glycosyl compounds"/>
    <property type="evidence" value="ECO:0007669"/>
    <property type="project" value="InterPro"/>
</dbReference>
<reference evidence="4 5" key="1">
    <citation type="journal article" date="2011" name="EMBO J.">
        <title>Structural diversity of bacterial flagellar motors.</title>
        <authorList>
            <person name="Chen S."/>
            <person name="Beeby M."/>
            <person name="Murphy G.E."/>
            <person name="Leadbetter J.R."/>
            <person name="Hendrixson D.R."/>
            <person name="Briegel A."/>
            <person name="Li Z."/>
            <person name="Shi J."/>
            <person name="Tocheva E.I."/>
            <person name="Muller A."/>
            <person name="Dobro M.J."/>
            <person name="Jensen G.J."/>
        </authorList>
    </citation>
    <scope>NUCLEOTIDE SEQUENCE [LARGE SCALE GENOMIC DNA]</scope>
    <source>
        <strain evidence="4 5">DSM 6540</strain>
    </source>
</reference>
<proteinExistence type="predicted"/>
<dbReference type="PANTHER" id="PTHR39160">
    <property type="entry name" value="CELL WALL-BINDING PROTEIN YOCH"/>
    <property type="match status" value="1"/>
</dbReference>
<protein>
    <submittedName>
        <fullName evidence="4">Putative exported cell wall-binding protein</fullName>
    </submittedName>
</protein>
<feature type="signal peptide" evidence="2">
    <location>
        <begin position="1"/>
        <end position="24"/>
    </location>
</feature>
<dbReference type="GO" id="GO:0009254">
    <property type="term" value="P:peptidoglycan turnover"/>
    <property type="evidence" value="ECO:0007669"/>
    <property type="project" value="InterPro"/>
</dbReference>
<evidence type="ECO:0000313" key="5">
    <source>
        <dbReference type="Proteomes" id="UP000003240"/>
    </source>
</evidence>
<dbReference type="GO" id="GO:0019867">
    <property type="term" value="C:outer membrane"/>
    <property type="evidence" value="ECO:0007669"/>
    <property type="project" value="InterPro"/>
</dbReference>
<gene>
    <name evidence="4" type="ORF">ALO_03249</name>
</gene>
<dbReference type="EMBL" id="AFGF01000018">
    <property type="protein sequence ID" value="EGO65354.1"/>
    <property type="molecule type" value="Genomic_DNA"/>
</dbReference>
<dbReference type="RefSeq" id="WP_004092789.1">
    <property type="nucleotide sequence ID" value="NZ_AFGF01000018.1"/>
</dbReference>
<dbReference type="InterPro" id="IPR059180">
    <property type="entry name" value="3D_YorM"/>
</dbReference>
<feature type="domain" description="3D" evidence="3">
    <location>
        <begin position="85"/>
        <end position="145"/>
    </location>
</feature>
<dbReference type="InterPro" id="IPR051933">
    <property type="entry name" value="Resuscitation_pf_RpfB"/>
</dbReference>
<organism evidence="4 5">
    <name type="scientific">Acetonema longum DSM 6540</name>
    <dbReference type="NCBI Taxonomy" id="1009370"/>
    <lineage>
        <taxon>Bacteria</taxon>
        <taxon>Bacillati</taxon>
        <taxon>Bacillota</taxon>
        <taxon>Negativicutes</taxon>
        <taxon>Acetonemataceae</taxon>
        <taxon>Acetonema</taxon>
    </lineage>
</organism>
<dbReference type="Pfam" id="PF06725">
    <property type="entry name" value="3D"/>
    <property type="match status" value="1"/>
</dbReference>
<sequence>MKTKLASCLLIAILVILALSPCVAGEHFMLPPDANPILQVEKPTPVPQPRGRHLTVVATAYTPFEPGMTSGTGLAYDGRPAIPFKTLAVDPKVIPLGSRVFIPQYGWFLAHDTGSAIKGPRIDLCLETDHEMVHFGVRKMEIYVVPPDTPYRMAW</sequence>
<dbReference type="InterPro" id="IPR010611">
    <property type="entry name" value="3D_dom"/>
</dbReference>
<accession>F7NF27</accession>
<keyword evidence="1 2" id="KW-0732">Signal</keyword>
<dbReference type="STRING" id="1009370.ALO_03249"/>
<evidence type="ECO:0000259" key="3">
    <source>
        <dbReference type="Pfam" id="PF06725"/>
    </source>
</evidence>
<feature type="chain" id="PRO_5003359360" evidence="2">
    <location>
        <begin position="25"/>
        <end position="155"/>
    </location>
</feature>
<evidence type="ECO:0000256" key="2">
    <source>
        <dbReference type="SAM" id="SignalP"/>
    </source>
</evidence>
<evidence type="ECO:0000256" key="1">
    <source>
        <dbReference type="ARBA" id="ARBA00022729"/>
    </source>
</evidence>